<dbReference type="PANTHER" id="PTHR43591">
    <property type="entry name" value="METHYLTRANSFERASE"/>
    <property type="match status" value="1"/>
</dbReference>
<dbReference type="CDD" id="cd02440">
    <property type="entry name" value="AdoMet_MTases"/>
    <property type="match status" value="1"/>
</dbReference>
<keyword evidence="3" id="KW-1185">Reference proteome</keyword>
<dbReference type="AlphaFoldDB" id="E0UI61"/>
<dbReference type="STRING" id="497965.Cyan7822_3778"/>
<dbReference type="Pfam" id="PF08241">
    <property type="entry name" value="Methyltransf_11"/>
    <property type="match status" value="1"/>
</dbReference>
<dbReference type="GO" id="GO:0032259">
    <property type="term" value="P:methylation"/>
    <property type="evidence" value="ECO:0007669"/>
    <property type="project" value="UniProtKB-KW"/>
</dbReference>
<organism evidence="2 3">
    <name type="scientific">Gloeothece verrucosa (strain PCC 7822)</name>
    <name type="common">Cyanothece sp. (strain PCC 7822)</name>
    <dbReference type="NCBI Taxonomy" id="497965"/>
    <lineage>
        <taxon>Bacteria</taxon>
        <taxon>Bacillati</taxon>
        <taxon>Cyanobacteriota</taxon>
        <taxon>Cyanophyceae</taxon>
        <taxon>Oscillatoriophycideae</taxon>
        <taxon>Chroococcales</taxon>
        <taxon>Aphanothecaceae</taxon>
        <taxon>Gloeothece</taxon>
        <taxon>Gloeothece verrucosa</taxon>
    </lineage>
</organism>
<accession>E0UI61</accession>
<proteinExistence type="predicted"/>
<feature type="domain" description="Methyltransferase type 11" evidence="1">
    <location>
        <begin position="41"/>
        <end position="116"/>
    </location>
</feature>
<dbReference type="KEGG" id="cyj:Cyan7822_3778"/>
<sequence>MSEEILKNHRAIWEKKPIIRELYRRWYEEITTQLKPGNTLELGGGTGNFQEFYPNVISTDIMPLPWIDVVADAQDLPFEEESFDNIVMFDVLHHIENVTLFFNEALRVLRPGGRVAMMEPYISLVSWPIYHFFHPEPVDFKQNPLAWVEPSQDRKPFDANQAFATILFEKNYNSFKEKYPDFKKIYHRRLAFFAYPLSGGFENPSRLPIKLLKPVLALENALSFASNWFAFRVLVVLEKK</sequence>
<dbReference type="OrthoDB" id="9772751at2"/>
<dbReference type="PANTHER" id="PTHR43591:SF24">
    <property type="entry name" value="2-METHOXY-6-POLYPRENYL-1,4-BENZOQUINOL METHYLASE, MITOCHONDRIAL"/>
    <property type="match status" value="1"/>
</dbReference>
<evidence type="ECO:0000313" key="3">
    <source>
        <dbReference type="Proteomes" id="UP000008206"/>
    </source>
</evidence>
<reference evidence="3" key="1">
    <citation type="journal article" date="2011" name="MBio">
        <title>Novel metabolic attributes of the genus Cyanothece, comprising a group of unicellular nitrogen-fixing Cyanobacteria.</title>
        <authorList>
            <person name="Bandyopadhyay A."/>
            <person name="Elvitigala T."/>
            <person name="Welsh E."/>
            <person name="Stockel J."/>
            <person name="Liberton M."/>
            <person name="Min H."/>
            <person name="Sherman L.A."/>
            <person name="Pakrasi H.B."/>
        </authorList>
    </citation>
    <scope>NUCLEOTIDE SEQUENCE [LARGE SCALE GENOMIC DNA]</scope>
    <source>
        <strain evidence="3">PCC 7822</strain>
    </source>
</reference>
<name>E0UI61_GLOV7</name>
<dbReference type="Gene3D" id="3.40.50.150">
    <property type="entry name" value="Vaccinia Virus protein VP39"/>
    <property type="match status" value="1"/>
</dbReference>
<dbReference type="InterPro" id="IPR013216">
    <property type="entry name" value="Methyltransf_11"/>
</dbReference>
<dbReference type="EMBL" id="CP002198">
    <property type="protein sequence ID" value="ADN15713.1"/>
    <property type="molecule type" value="Genomic_DNA"/>
</dbReference>
<evidence type="ECO:0000313" key="2">
    <source>
        <dbReference type="EMBL" id="ADN15713.1"/>
    </source>
</evidence>
<evidence type="ECO:0000259" key="1">
    <source>
        <dbReference type="Pfam" id="PF08241"/>
    </source>
</evidence>
<dbReference type="SUPFAM" id="SSF53335">
    <property type="entry name" value="S-adenosyl-L-methionine-dependent methyltransferases"/>
    <property type="match status" value="1"/>
</dbReference>
<dbReference type="RefSeq" id="WP_013323781.1">
    <property type="nucleotide sequence ID" value="NC_014501.1"/>
</dbReference>
<dbReference type="GO" id="GO:0008757">
    <property type="term" value="F:S-adenosylmethionine-dependent methyltransferase activity"/>
    <property type="evidence" value="ECO:0007669"/>
    <property type="project" value="InterPro"/>
</dbReference>
<dbReference type="eggNOG" id="COG2226">
    <property type="taxonomic scope" value="Bacteria"/>
</dbReference>
<dbReference type="InterPro" id="IPR029063">
    <property type="entry name" value="SAM-dependent_MTases_sf"/>
</dbReference>
<keyword evidence="2" id="KW-0808">Transferase</keyword>
<dbReference type="HOGENOM" id="CLU_092410_0_0_3"/>
<gene>
    <name evidence="2" type="ordered locus">Cyan7822_3778</name>
</gene>
<keyword evidence="2" id="KW-0489">Methyltransferase</keyword>
<protein>
    <submittedName>
        <fullName evidence="2">Methyltransferase type 11</fullName>
    </submittedName>
</protein>
<dbReference type="Proteomes" id="UP000008206">
    <property type="component" value="Chromosome"/>
</dbReference>